<dbReference type="EMBL" id="CM023470">
    <property type="protein sequence ID" value="KAH7979306.1"/>
    <property type="molecule type" value="Genomic_DNA"/>
</dbReference>
<evidence type="ECO:0000313" key="1">
    <source>
        <dbReference type="EMBL" id="KAH7979306.1"/>
    </source>
</evidence>
<accession>A0ACB8DY88</accession>
<protein>
    <submittedName>
        <fullName evidence="1">Uncharacterized protein</fullName>
    </submittedName>
</protein>
<gene>
    <name evidence="1" type="ORF">HPB49_009007</name>
</gene>
<dbReference type="Proteomes" id="UP000821865">
    <property type="component" value="Chromosome 1"/>
</dbReference>
<name>A0ACB8DY88_DERSI</name>
<organism evidence="1 2">
    <name type="scientific">Dermacentor silvarum</name>
    <name type="common">Tick</name>
    <dbReference type="NCBI Taxonomy" id="543639"/>
    <lineage>
        <taxon>Eukaryota</taxon>
        <taxon>Metazoa</taxon>
        <taxon>Ecdysozoa</taxon>
        <taxon>Arthropoda</taxon>
        <taxon>Chelicerata</taxon>
        <taxon>Arachnida</taxon>
        <taxon>Acari</taxon>
        <taxon>Parasitiformes</taxon>
        <taxon>Ixodida</taxon>
        <taxon>Ixodoidea</taxon>
        <taxon>Ixodidae</taxon>
        <taxon>Rhipicephalinae</taxon>
        <taxon>Dermacentor</taxon>
    </lineage>
</organism>
<evidence type="ECO:0000313" key="2">
    <source>
        <dbReference type="Proteomes" id="UP000821865"/>
    </source>
</evidence>
<sequence>MLFAQEKRRWVAAENANENNQRVSSRLGKLWRTLGAADKGPYQRKAAEAAAVHRRKYLDYLYNPPKARRRKEPERSTKKFAGKTKNDSSGNQEQQPSPSTAATHGRSTPEFQQQRDRSGAIAAAAKEQTLSFLGWHLGHRSENTGPYTQVTTVPAPASDHSAAWPYNVHRFHGPLPPSPRRANRGSAAKFEAARAFGQSKGHTPNGCK</sequence>
<keyword evidence="2" id="KW-1185">Reference proteome</keyword>
<comment type="caution">
    <text evidence="1">The sequence shown here is derived from an EMBL/GenBank/DDBJ whole genome shotgun (WGS) entry which is preliminary data.</text>
</comment>
<reference evidence="1" key="1">
    <citation type="submission" date="2020-05" db="EMBL/GenBank/DDBJ databases">
        <title>Large-scale comparative analyses of tick genomes elucidate their genetic diversity and vector capacities.</title>
        <authorList>
            <person name="Jia N."/>
            <person name="Wang J."/>
            <person name="Shi W."/>
            <person name="Du L."/>
            <person name="Sun Y."/>
            <person name="Zhan W."/>
            <person name="Jiang J."/>
            <person name="Wang Q."/>
            <person name="Zhang B."/>
            <person name="Ji P."/>
            <person name="Sakyi L.B."/>
            <person name="Cui X."/>
            <person name="Yuan T."/>
            <person name="Jiang B."/>
            <person name="Yang W."/>
            <person name="Lam T.T.-Y."/>
            <person name="Chang Q."/>
            <person name="Ding S."/>
            <person name="Wang X."/>
            <person name="Zhu J."/>
            <person name="Ruan X."/>
            <person name="Zhao L."/>
            <person name="Wei J."/>
            <person name="Que T."/>
            <person name="Du C."/>
            <person name="Cheng J."/>
            <person name="Dai P."/>
            <person name="Han X."/>
            <person name="Huang E."/>
            <person name="Gao Y."/>
            <person name="Liu J."/>
            <person name="Shao H."/>
            <person name="Ye R."/>
            <person name="Li L."/>
            <person name="Wei W."/>
            <person name="Wang X."/>
            <person name="Wang C."/>
            <person name="Yang T."/>
            <person name="Huo Q."/>
            <person name="Li W."/>
            <person name="Guo W."/>
            <person name="Chen H."/>
            <person name="Zhou L."/>
            <person name="Ni X."/>
            <person name="Tian J."/>
            <person name="Zhou Y."/>
            <person name="Sheng Y."/>
            <person name="Liu T."/>
            <person name="Pan Y."/>
            <person name="Xia L."/>
            <person name="Li J."/>
            <person name="Zhao F."/>
            <person name="Cao W."/>
        </authorList>
    </citation>
    <scope>NUCLEOTIDE SEQUENCE</scope>
    <source>
        <strain evidence="1">Dsil-2018</strain>
    </source>
</reference>
<proteinExistence type="predicted"/>